<organism evidence="1">
    <name type="scientific">Anguilla anguilla</name>
    <name type="common">European freshwater eel</name>
    <name type="synonym">Muraena anguilla</name>
    <dbReference type="NCBI Taxonomy" id="7936"/>
    <lineage>
        <taxon>Eukaryota</taxon>
        <taxon>Metazoa</taxon>
        <taxon>Chordata</taxon>
        <taxon>Craniata</taxon>
        <taxon>Vertebrata</taxon>
        <taxon>Euteleostomi</taxon>
        <taxon>Actinopterygii</taxon>
        <taxon>Neopterygii</taxon>
        <taxon>Teleostei</taxon>
        <taxon>Anguilliformes</taxon>
        <taxon>Anguillidae</taxon>
        <taxon>Anguilla</taxon>
    </lineage>
</organism>
<accession>A0A0E9VKJ1</accession>
<protein>
    <submittedName>
        <fullName evidence="1">Uncharacterized protein</fullName>
    </submittedName>
</protein>
<name>A0A0E9VKJ1_ANGAN</name>
<reference evidence="1" key="1">
    <citation type="submission" date="2014-11" db="EMBL/GenBank/DDBJ databases">
        <authorList>
            <person name="Amaro Gonzalez C."/>
        </authorList>
    </citation>
    <scope>NUCLEOTIDE SEQUENCE</scope>
</reference>
<dbReference type="EMBL" id="GBXM01029995">
    <property type="protein sequence ID" value="JAH78582.1"/>
    <property type="molecule type" value="Transcribed_RNA"/>
</dbReference>
<dbReference type="AlphaFoldDB" id="A0A0E9VKJ1"/>
<proteinExistence type="predicted"/>
<sequence>MRLNMYNLRVAVGSKQHGLKLLARCLNVDLTWSRLRLRS</sequence>
<reference evidence="1" key="2">
    <citation type="journal article" date="2015" name="Fish Shellfish Immunol.">
        <title>Early steps in the European eel (Anguilla anguilla)-Vibrio vulnificus interaction in the gills: Role of the RtxA13 toxin.</title>
        <authorList>
            <person name="Callol A."/>
            <person name="Pajuelo D."/>
            <person name="Ebbesson L."/>
            <person name="Teles M."/>
            <person name="MacKenzie S."/>
            <person name="Amaro C."/>
        </authorList>
    </citation>
    <scope>NUCLEOTIDE SEQUENCE</scope>
</reference>
<evidence type="ECO:0000313" key="1">
    <source>
        <dbReference type="EMBL" id="JAH78582.1"/>
    </source>
</evidence>